<name>A0AAE0EUE6_9CHLO</name>
<proteinExistence type="predicted"/>
<protein>
    <submittedName>
        <fullName evidence="2">Uncharacterized protein</fullName>
    </submittedName>
</protein>
<dbReference type="EMBL" id="LGRX02033425">
    <property type="protein sequence ID" value="KAK3241298.1"/>
    <property type="molecule type" value="Genomic_DNA"/>
</dbReference>
<reference evidence="2 3" key="1">
    <citation type="journal article" date="2015" name="Genome Biol. Evol.">
        <title>Comparative Genomics of a Bacterivorous Green Alga Reveals Evolutionary Causalities and Consequences of Phago-Mixotrophic Mode of Nutrition.</title>
        <authorList>
            <person name="Burns J.A."/>
            <person name="Paasch A."/>
            <person name="Narechania A."/>
            <person name="Kim E."/>
        </authorList>
    </citation>
    <scope>NUCLEOTIDE SEQUENCE [LARGE SCALE GENOMIC DNA]</scope>
    <source>
        <strain evidence="2 3">PLY_AMNH</strain>
    </source>
</reference>
<keyword evidence="3" id="KW-1185">Reference proteome</keyword>
<dbReference type="AlphaFoldDB" id="A0AAE0EUE6"/>
<feature type="region of interest" description="Disordered" evidence="1">
    <location>
        <begin position="33"/>
        <end position="118"/>
    </location>
</feature>
<evidence type="ECO:0000313" key="2">
    <source>
        <dbReference type="EMBL" id="KAK3241298.1"/>
    </source>
</evidence>
<dbReference type="Proteomes" id="UP001190700">
    <property type="component" value="Unassembled WGS sequence"/>
</dbReference>
<evidence type="ECO:0000313" key="3">
    <source>
        <dbReference type="Proteomes" id="UP001190700"/>
    </source>
</evidence>
<feature type="region of interest" description="Disordered" evidence="1">
    <location>
        <begin position="393"/>
        <end position="412"/>
    </location>
</feature>
<feature type="compositionally biased region" description="Polar residues" evidence="1">
    <location>
        <begin position="138"/>
        <end position="158"/>
    </location>
</feature>
<gene>
    <name evidence="2" type="ORF">CYMTET_48923</name>
</gene>
<accession>A0AAE0EUE6</accession>
<evidence type="ECO:0000256" key="1">
    <source>
        <dbReference type="SAM" id="MobiDB-lite"/>
    </source>
</evidence>
<comment type="caution">
    <text evidence="2">The sequence shown here is derived from an EMBL/GenBank/DDBJ whole genome shotgun (WGS) entry which is preliminary data.</text>
</comment>
<organism evidence="2 3">
    <name type="scientific">Cymbomonas tetramitiformis</name>
    <dbReference type="NCBI Taxonomy" id="36881"/>
    <lineage>
        <taxon>Eukaryota</taxon>
        <taxon>Viridiplantae</taxon>
        <taxon>Chlorophyta</taxon>
        <taxon>Pyramimonadophyceae</taxon>
        <taxon>Pyramimonadales</taxon>
        <taxon>Pyramimonadaceae</taxon>
        <taxon>Cymbomonas</taxon>
    </lineage>
</organism>
<feature type="region of interest" description="Disordered" evidence="1">
    <location>
        <begin position="137"/>
        <end position="158"/>
    </location>
</feature>
<feature type="region of interest" description="Disordered" evidence="1">
    <location>
        <begin position="356"/>
        <end position="380"/>
    </location>
</feature>
<feature type="region of interest" description="Disordered" evidence="1">
    <location>
        <begin position="258"/>
        <end position="317"/>
    </location>
</feature>
<sequence>MSELQRRIEALRTQLQDQASVTLTPQVLIPMQTGQAAGRLQPPTALGHSSSPKKAWEEPEPYISVAQENHPPAQANRSLPPAMTVSPEPRLGSGSPLRSAALSPKSDEEIPSKNLPTNRWENNFDYAFHTELQRALSVPQSDTGQQRSPRYSMSPNSVSHELGEASLRVSGGQSYEASADPYHQFSHPDHNAVAGRDILPRQSGTGGFDPANDPALAYLYARRGNEDNYEYYSGEEGEHGTRLLLEEDIVPRRDADALARPRTARVHRPTSSTSRRTKPKSLRIKPSAYASMDRARRDSVYGSNAAPDRGTFSSEQRRNLKMAELQIRQIQEAQAPPRPRRRKKPTKVAVALTGSFSPPVSKRQSKVSGASLPPSHIIPEAPLMPRGLVQQPVTPPATSAPQLSAPKLSPGRHRHLRRENLLKLQQHADVPAPYEDDIQLERDQGRGSAYEYTIPQYPYGHGVMR</sequence>